<evidence type="ECO:0000313" key="4">
    <source>
        <dbReference type="Proteomes" id="UP000061603"/>
    </source>
</evidence>
<dbReference type="PATRIC" id="fig|1565605.3.peg.2466"/>
<keyword evidence="4" id="KW-1185">Reference proteome</keyword>
<sequence length="276" mass="30395">MHLNEADYQKKYINVNGVNTCYIESGAGEPLILIHGGGAGANSYGNWFACMPLFAKHFRVIAIDMLGFGSTDAPDPTTCDYSQKARYDHVAGFIRALGLAKASLVGNSMGGATAMGVAIEHPALVDKLILMGSAGLNGEITPALLPVVNYDFTREGMVKLIKTLANDKFVITQEMIDYRWNNSVKPETRAAYGNTMAWIKKQGGLFYPEEYIARVKHKTLVVNGKNDLVVPLTHAYRFLELIEHSWGYIVPHCGHWAMIEHPEDFSAAVTSFIKSH</sequence>
<name>A0A0C5JAD3_9PROT</name>
<proteinExistence type="predicted"/>
<feature type="domain" description="AB hydrolase-1" evidence="2">
    <location>
        <begin position="198"/>
        <end position="262"/>
    </location>
</feature>
<dbReference type="PANTHER" id="PTHR43798">
    <property type="entry name" value="MONOACYLGLYCEROL LIPASE"/>
    <property type="match status" value="1"/>
</dbReference>
<accession>A0A0C5JAD3</accession>
<dbReference type="EMBL" id="CP010554">
    <property type="protein sequence ID" value="AJP48895.1"/>
    <property type="molecule type" value="Genomic_DNA"/>
</dbReference>
<dbReference type="AlphaFoldDB" id="A0A0C5JAD3"/>
<dbReference type="InterPro" id="IPR050266">
    <property type="entry name" value="AB_hydrolase_sf"/>
</dbReference>
<gene>
    <name evidence="3" type="ORF">PG1C_11590</name>
</gene>
<dbReference type="GO" id="GO:0016020">
    <property type="term" value="C:membrane"/>
    <property type="evidence" value="ECO:0007669"/>
    <property type="project" value="TreeGrafter"/>
</dbReference>
<dbReference type="PANTHER" id="PTHR43798:SF31">
    <property type="entry name" value="AB HYDROLASE SUPERFAMILY PROTEIN YCLE"/>
    <property type="match status" value="1"/>
</dbReference>
<protein>
    <submittedName>
        <fullName evidence="3">Alpha/beta hydrolase</fullName>
    </submittedName>
</protein>
<reference evidence="3 4" key="1">
    <citation type="journal article" date="2015" name="Genome Announc.">
        <title>Complete Genome Sequence of a Novel Bacterium within the Family Rhodocyclaceae That Degrades Polycyclic Aromatic Hydrocarbons.</title>
        <authorList>
            <person name="Singleton D.R."/>
            <person name="Dickey A.N."/>
            <person name="Scholl E.H."/>
            <person name="Wright F.A."/>
            <person name="Aitken M.D."/>
        </authorList>
    </citation>
    <scope>NUCLEOTIDE SEQUENCE [LARGE SCALE GENOMIC DNA]</scope>
    <source>
        <strain evidence="4">PG1-Ca6</strain>
    </source>
</reference>
<dbReference type="SUPFAM" id="SSF53474">
    <property type="entry name" value="alpha/beta-Hydrolases"/>
    <property type="match status" value="1"/>
</dbReference>
<evidence type="ECO:0000256" key="1">
    <source>
        <dbReference type="ARBA" id="ARBA00022801"/>
    </source>
</evidence>
<feature type="domain" description="AB hydrolase-1" evidence="2">
    <location>
        <begin position="30"/>
        <end position="176"/>
    </location>
</feature>
<dbReference type="PRINTS" id="PR00111">
    <property type="entry name" value="ABHYDROLASE"/>
</dbReference>
<dbReference type="KEGG" id="rbu:PG1C_11590"/>
<dbReference type="HOGENOM" id="CLU_020336_13_2_4"/>
<keyword evidence="1 3" id="KW-0378">Hydrolase</keyword>
<dbReference type="InterPro" id="IPR029058">
    <property type="entry name" value="AB_hydrolase_fold"/>
</dbReference>
<dbReference type="Pfam" id="PF00561">
    <property type="entry name" value="Abhydrolase_1"/>
    <property type="match status" value="2"/>
</dbReference>
<dbReference type="STRING" id="1565605.PG1C_11590"/>
<evidence type="ECO:0000259" key="2">
    <source>
        <dbReference type="Pfam" id="PF00561"/>
    </source>
</evidence>
<dbReference type="GO" id="GO:0016787">
    <property type="term" value="F:hydrolase activity"/>
    <property type="evidence" value="ECO:0007669"/>
    <property type="project" value="UniProtKB-KW"/>
</dbReference>
<dbReference type="RefSeq" id="WP_202634956.1">
    <property type="nucleotide sequence ID" value="NZ_CP010554.1"/>
</dbReference>
<organism evidence="3 4">
    <name type="scientific">Rugosibacter aromaticivorans</name>
    <dbReference type="NCBI Taxonomy" id="1565605"/>
    <lineage>
        <taxon>Bacteria</taxon>
        <taxon>Pseudomonadati</taxon>
        <taxon>Pseudomonadota</taxon>
        <taxon>Betaproteobacteria</taxon>
        <taxon>Nitrosomonadales</taxon>
        <taxon>Sterolibacteriaceae</taxon>
        <taxon>Rugosibacter</taxon>
    </lineage>
</organism>
<dbReference type="Proteomes" id="UP000061603">
    <property type="component" value="Chromosome"/>
</dbReference>
<dbReference type="InterPro" id="IPR000073">
    <property type="entry name" value="AB_hydrolase_1"/>
</dbReference>
<dbReference type="Gene3D" id="3.40.50.1820">
    <property type="entry name" value="alpha/beta hydrolase"/>
    <property type="match status" value="1"/>
</dbReference>
<evidence type="ECO:0000313" key="3">
    <source>
        <dbReference type="EMBL" id="AJP48895.1"/>
    </source>
</evidence>